<evidence type="ECO:0000313" key="5">
    <source>
        <dbReference type="Proteomes" id="UP000295685"/>
    </source>
</evidence>
<dbReference type="NCBIfam" id="NF047839">
    <property type="entry name" value="PspM_Rv2743c"/>
    <property type="match status" value="1"/>
</dbReference>
<keyword evidence="1" id="KW-0812">Transmembrane</keyword>
<gene>
    <name evidence="3" type="ORF">CCUG60883_04813</name>
    <name evidence="2" type="ORF">CCUG60885_04810</name>
</gene>
<evidence type="ECO:0000256" key="1">
    <source>
        <dbReference type="SAM" id="Phobius"/>
    </source>
</evidence>
<name>A0A4R8SA23_9MYCO</name>
<keyword evidence="1" id="KW-1133">Transmembrane helix</keyword>
<evidence type="ECO:0000313" key="2">
    <source>
        <dbReference type="EMBL" id="TDZ90164.1"/>
    </source>
</evidence>
<protein>
    <recommendedName>
        <fullName evidence="6">Alanine rich transmembrane protein</fullName>
    </recommendedName>
</protein>
<dbReference type="Pfam" id="PF25587">
    <property type="entry name" value="Rv2743c"/>
    <property type="match status" value="1"/>
</dbReference>
<dbReference type="Proteomes" id="UP000295685">
    <property type="component" value="Unassembled WGS sequence"/>
</dbReference>
<accession>A0A4R8SA23</accession>
<reference evidence="4 5" key="1">
    <citation type="journal article" date="2019" name="Sci. Rep.">
        <title>Extended insight into the Mycobacterium chelonae-abscessus complex through whole genome sequencing of Mycobacterium salmoniphilum outbreak and Mycobacterium salmoniphilum-like strains.</title>
        <authorList>
            <person name="Behra P.R.K."/>
            <person name="Das S."/>
            <person name="Pettersson B.M.F."/>
            <person name="Shirreff L."/>
            <person name="DuCote T."/>
            <person name="Jacobsson K.G."/>
            <person name="Ennis D.G."/>
            <person name="Kirsebom L.A."/>
        </authorList>
    </citation>
    <scope>NUCLEOTIDE SEQUENCE [LARGE SCALE GENOMIC DNA]</scope>
    <source>
        <strain evidence="3 4">CCUG 60883</strain>
        <strain evidence="2 5">CCUG 60885</strain>
    </source>
</reference>
<dbReference type="Proteomes" id="UP000294844">
    <property type="component" value="Unassembled WGS sequence"/>
</dbReference>
<keyword evidence="4" id="KW-1185">Reference proteome</keyword>
<comment type="caution">
    <text evidence="2">The sequence shown here is derived from an EMBL/GenBank/DDBJ whole genome shotgun (WGS) entry which is preliminary data.</text>
</comment>
<evidence type="ECO:0008006" key="6">
    <source>
        <dbReference type="Google" id="ProtNLM"/>
    </source>
</evidence>
<proteinExistence type="predicted"/>
<organism evidence="2 5">
    <name type="scientific">Mycobacteroides salmoniphilum</name>
    <dbReference type="NCBI Taxonomy" id="404941"/>
    <lineage>
        <taxon>Bacteria</taxon>
        <taxon>Bacillati</taxon>
        <taxon>Actinomycetota</taxon>
        <taxon>Actinomycetes</taxon>
        <taxon>Mycobacteriales</taxon>
        <taxon>Mycobacteriaceae</taxon>
        <taxon>Mycobacteroides</taxon>
    </lineage>
</organism>
<dbReference type="InterPro" id="IPR057952">
    <property type="entry name" value="Rv2743c-like"/>
</dbReference>
<feature type="transmembrane region" description="Helical" evidence="1">
    <location>
        <begin position="88"/>
        <end position="106"/>
    </location>
</feature>
<keyword evidence="1" id="KW-0472">Membrane</keyword>
<evidence type="ECO:0000313" key="4">
    <source>
        <dbReference type="Proteomes" id="UP000294844"/>
    </source>
</evidence>
<dbReference type="EMBL" id="PECK01000012">
    <property type="protein sequence ID" value="TDZ90164.1"/>
    <property type="molecule type" value="Genomic_DNA"/>
</dbReference>
<evidence type="ECO:0000313" key="3">
    <source>
        <dbReference type="EMBL" id="TEA00130.1"/>
    </source>
</evidence>
<feature type="transmembrane region" description="Helical" evidence="1">
    <location>
        <begin position="112"/>
        <end position="133"/>
    </location>
</feature>
<dbReference type="AlphaFoldDB" id="A0A4R8SA23"/>
<sequence>MRALSLALGGFLAWTFVLGGREIFGHNVNMTPQPPRRAAVQGGWDQLLRRVLTNVNDLGEELAHRMRAMSDKREKLLRKRLRAKRWSIRWALACVAGLLVTTVLATTGAPPWLLIIPALLTAGCAIPATYLFVRYRFLKAEPLPPPRPGVERRLPPVGSASRAPMAALDAAERGLFSLLGVVERGNMIPDSEGRQILAAANQAAYVMAATAKEVVSMERAAVEAPHTREYLQPTIKAFTAQLDTGVRQYNELVTAAAQLVSAANGGAVLASPMSRGPLFDDLVSATDRLTGWAGALDELGQLSG</sequence>
<dbReference type="EMBL" id="PECM01000015">
    <property type="protein sequence ID" value="TEA00130.1"/>
    <property type="molecule type" value="Genomic_DNA"/>
</dbReference>